<dbReference type="AlphaFoldDB" id="A0AAD1U947"/>
<dbReference type="SMART" id="SM00184">
    <property type="entry name" value="RING"/>
    <property type="match status" value="1"/>
</dbReference>
<evidence type="ECO:0000256" key="2">
    <source>
        <dbReference type="ARBA" id="ARBA00022771"/>
    </source>
</evidence>
<dbReference type="InterPro" id="IPR001841">
    <property type="entry name" value="Znf_RING"/>
</dbReference>
<protein>
    <recommendedName>
        <fullName evidence="6">RING-type domain-containing protein</fullName>
    </recommendedName>
</protein>
<dbReference type="GO" id="GO:0016567">
    <property type="term" value="P:protein ubiquitination"/>
    <property type="evidence" value="ECO:0007669"/>
    <property type="project" value="TreeGrafter"/>
</dbReference>
<feature type="region of interest" description="Disordered" evidence="5">
    <location>
        <begin position="1"/>
        <end position="221"/>
    </location>
</feature>
<feature type="compositionally biased region" description="Low complexity" evidence="5">
    <location>
        <begin position="1"/>
        <end position="36"/>
    </location>
</feature>
<feature type="compositionally biased region" description="Polar residues" evidence="5">
    <location>
        <begin position="133"/>
        <end position="145"/>
    </location>
</feature>
<comment type="caution">
    <text evidence="7">The sequence shown here is derived from an EMBL/GenBank/DDBJ whole genome shotgun (WGS) entry which is preliminary data.</text>
</comment>
<name>A0AAD1U947_EUPCR</name>
<keyword evidence="3" id="KW-0862">Zinc</keyword>
<dbReference type="GO" id="GO:0061630">
    <property type="term" value="F:ubiquitin protein ligase activity"/>
    <property type="evidence" value="ECO:0007669"/>
    <property type="project" value="TreeGrafter"/>
</dbReference>
<dbReference type="GO" id="GO:0008270">
    <property type="term" value="F:zinc ion binding"/>
    <property type="evidence" value="ECO:0007669"/>
    <property type="project" value="UniProtKB-KW"/>
</dbReference>
<feature type="domain" description="RING-type" evidence="6">
    <location>
        <begin position="275"/>
        <end position="316"/>
    </location>
</feature>
<dbReference type="PANTHER" id="PTHR45969:SF69">
    <property type="entry name" value="FINGER DOMAIN PROTEIN, PUTATIVE (AFU_ORTHOLOGUE AFUA_3G12190)-RELATED"/>
    <property type="match status" value="1"/>
</dbReference>
<accession>A0AAD1U947</accession>
<gene>
    <name evidence="7" type="ORF">ECRASSUSDP1_LOCUS5699</name>
</gene>
<feature type="compositionally biased region" description="Polar residues" evidence="5">
    <location>
        <begin position="179"/>
        <end position="191"/>
    </location>
</feature>
<feature type="compositionally biased region" description="Polar residues" evidence="5">
    <location>
        <begin position="63"/>
        <end position="73"/>
    </location>
</feature>
<evidence type="ECO:0000256" key="1">
    <source>
        <dbReference type="ARBA" id="ARBA00022723"/>
    </source>
</evidence>
<dbReference type="CDD" id="cd16448">
    <property type="entry name" value="RING-H2"/>
    <property type="match status" value="1"/>
</dbReference>
<sequence>MSSRPTPTNPLPSSNAPTSALASPSSPSNTSSTNSPVALRTRRALQMQNQSQRRQPPRRTNQDLRSPGNQQRELSIMRQNDLRSDQRANTTQNLETGHQTNTDVDEELKDHQQQESSATEDEGSGEIEGGGNDSQEITSNAQDNQGRQHRLSNEEEKKHEEEMKTPITRRDTRSAHIGSETSRNSLSTSPALNYITYELAESRRRPQRPPRQTSSSRRRIRRNIFIDIPDTRINPSQPLPSPLPMQETTVHELCESLKKVEVIERNLKSFEKEPCCICLTKTKIGDTIVILTCTHKFHLRCLKNWIKQKPKCPICRDYIIPFHPSPNH</sequence>
<evidence type="ECO:0000259" key="6">
    <source>
        <dbReference type="PROSITE" id="PS50089"/>
    </source>
</evidence>
<keyword evidence="1" id="KW-0479">Metal-binding</keyword>
<keyword evidence="8" id="KW-1185">Reference proteome</keyword>
<reference evidence="7" key="1">
    <citation type="submission" date="2023-07" db="EMBL/GenBank/DDBJ databases">
        <authorList>
            <consortium name="AG Swart"/>
            <person name="Singh M."/>
            <person name="Singh A."/>
            <person name="Seah K."/>
            <person name="Emmerich C."/>
        </authorList>
    </citation>
    <scope>NUCLEOTIDE SEQUENCE</scope>
    <source>
        <strain evidence="7">DP1</strain>
    </source>
</reference>
<dbReference type="PROSITE" id="PS50089">
    <property type="entry name" value="ZF_RING_2"/>
    <property type="match status" value="1"/>
</dbReference>
<dbReference type="SUPFAM" id="SSF57850">
    <property type="entry name" value="RING/U-box"/>
    <property type="match status" value="1"/>
</dbReference>
<feature type="compositionally biased region" description="Basic and acidic residues" evidence="5">
    <location>
        <begin position="151"/>
        <end position="174"/>
    </location>
</feature>
<organism evidence="7 8">
    <name type="scientific">Euplotes crassus</name>
    <dbReference type="NCBI Taxonomy" id="5936"/>
    <lineage>
        <taxon>Eukaryota</taxon>
        <taxon>Sar</taxon>
        <taxon>Alveolata</taxon>
        <taxon>Ciliophora</taxon>
        <taxon>Intramacronucleata</taxon>
        <taxon>Spirotrichea</taxon>
        <taxon>Hypotrichia</taxon>
        <taxon>Euplotida</taxon>
        <taxon>Euplotidae</taxon>
        <taxon>Moneuplotes</taxon>
    </lineage>
</organism>
<evidence type="ECO:0000313" key="8">
    <source>
        <dbReference type="Proteomes" id="UP001295684"/>
    </source>
</evidence>
<keyword evidence="2 4" id="KW-0863">Zinc-finger</keyword>
<evidence type="ECO:0000313" key="7">
    <source>
        <dbReference type="EMBL" id="CAI2364356.1"/>
    </source>
</evidence>
<dbReference type="InterPro" id="IPR013083">
    <property type="entry name" value="Znf_RING/FYVE/PHD"/>
</dbReference>
<dbReference type="Proteomes" id="UP001295684">
    <property type="component" value="Unassembled WGS sequence"/>
</dbReference>
<dbReference type="PANTHER" id="PTHR45969">
    <property type="entry name" value="RING ZINC FINGER PROTEIN-RELATED"/>
    <property type="match status" value="1"/>
</dbReference>
<evidence type="ECO:0000256" key="4">
    <source>
        <dbReference type="PROSITE-ProRule" id="PRU00175"/>
    </source>
</evidence>
<dbReference type="Pfam" id="PF13639">
    <property type="entry name" value="zf-RING_2"/>
    <property type="match status" value="1"/>
</dbReference>
<evidence type="ECO:0000256" key="3">
    <source>
        <dbReference type="ARBA" id="ARBA00022833"/>
    </source>
</evidence>
<dbReference type="EMBL" id="CAMPGE010005505">
    <property type="protein sequence ID" value="CAI2364356.1"/>
    <property type="molecule type" value="Genomic_DNA"/>
</dbReference>
<feature type="compositionally biased region" description="Polar residues" evidence="5">
    <location>
        <begin position="87"/>
        <end position="102"/>
    </location>
</feature>
<dbReference type="Gene3D" id="3.30.40.10">
    <property type="entry name" value="Zinc/RING finger domain, C3HC4 (zinc finger)"/>
    <property type="match status" value="1"/>
</dbReference>
<evidence type="ECO:0000256" key="5">
    <source>
        <dbReference type="SAM" id="MobiDB-lite"/>
    </source>
</evidence>
<proteinExistence type="predicted"/>